<organism evidence="3">
    <name type="scientific">Elizabethkingia anophelis</name>
    <dbReference type="NCBI Taxonomy" id="1117645"/>
    <lineage>
        <taxon>Bacteria</taxon>
        <taxon>Pseudomonadati</taxon>
        <taxon>Bacteroidota</taxon>
        <taxon>Flavobacteriia</taxon>
        <taxon>Flavobacteriales</taxon>
        <taxon>Weeksellaceae</taxon>
        <taxon>Elizabethkingia</taxon>
    </lineage>
</organism>
<accession>A0A494J1Y6</accession>
<dbReference type="Pfam" id="PF10263">
    <property type="entry name" value="SprT-like"/>
    <property type="match status" value="1"/>
</dbReference>
<protein>
    <recommendedName>
        <fullName evidence="1">SprT-like domain-containing protein</fullName>
    </recommendedName>
</protein>
<dbReference type="Proteomes" id="UP000189738">
    <property type="component" value="Chromosome"/>
</dbReference>
<evidence type="ECO:0000313" key="4">
    <source>
        <dbReference type="Proteomes" id="UP000189738"/>
    </source>
</evidence>
<gene>
    <name evidence="2" type="ORF">AYC66_18360</name>
    <name evidence="3" type="ORF">BAY09_06990</name>
</gene>
<proteinExistence type="predicted"/>
<dbReference type="GO" id="GO:0006950">
    <property type="term" value="P:response to stress"/>
    <property type="evidence" value="ECO:0007669"/>
    <property type="project" value="UniProtKB-ARBA"/>
</dbReference>
<dbReference type="RefSeq" id="WP_078691281.1">
    <property type="nucleotide sequence ID" value="NZ_CP014339.1"/>
</dbReference>
<name>A0A494J1Y6_9FLAO</name>
<dbReference type="InterPro" id="IPR006640">
    <property type="entry name" value="SprT-like_domain"/>
</dbReference>
<dbReference type="EMBL" id="CP014339">
    <property type="protein sequence ID" value="AQX52520.1"/>
    <property type="molecule type" value="Genomic_DNA"/>
</dbReference>
<evidence type="ECO:0000313" key="2">
    <source>
        <dbReference type="EMBL" id="AQX52520.1"/>
    </source>
</evidence>
<dbReference type="AlphaFoldDB" id="A0A494J1Y6"/>
<evidence type="ECO:0000259" key="1">
    <source>
        <dbReference type="Pfam" id="PF10263"/>
    </source>
</evidence>
<dbReference type="EMBL" id="MAHS01000013">
    <property type="protein sequence ID" value="OPB47391.1"/>
    <property type="molecule type" value="Genomic_DNA"/>
</dbReference>
<reference evidence="3" key="2">
    <citation type="submission" date="2016-06" db="EMBL/GenBank/DDBJ databases">
        <authorList>
            <person name="Nicholson A.C."/>
        </authorList>
    </citation>
    <scope>NUCLEOTIDE SEQUENCE [LARGE SCALE GENOMIC DNA]</scope>
    <source>
        <strain evidence="3">E6809</strain>
    </source>
</reference>
<evidence type="ECO:0000313" key="3">
    <source>
        <dbReference type="EMBL" id="OPB47391.1"/>
    </source>
</evidence>
<reference evidence="2 4" key="1">
    <citation type="submission" date="2016-02" db="EMBL/GenBank/DDBJ databases">
        <authorList>
            <person name="Nicholson A.C."/>
            <person name="Humrighouse B.W."/>
            <person name="Loparev V."/>
            <person name="Emery B."/>
            <person name="Graziano J."/>
            <person name="McQuiston J.R."/>
        </authorList>
    </citation>
    <scope>NUCLEOTIDE SEQUENCE [LARGE SCALE GENOMIC DNA]</scope>
    <source>
        <strain evidence="2 4">E6809</strain>
    </source>
</reference>
<feature type="domain" description="SprT-like" evidence="1">
    <location>
        <begin position="14"/>
        <end position="111"/>
    </location>
</feature>
<sequence length="213" mass="24576">MNYTLKIYKFLSGLYEFYNDQLFESQLPECVITLNKSGNASGIFFRNNWKSKEGNNLHEIAINPESNFYSVEFHQALVHEMCHLWQNEFGTKRSREGYHNKEFMQIMISIGLMPSDTGKPGGKMIGQHLSDFPIKKGKFITVFNEFKRRNIELDILVCDNVSHEVVAPKSQNSGKRLKYTCNCGTNIWGKPELKNIYCQQCKTNFLPNVAEQG</sequence>